<comment type="caution">
    <text evidence="1">The sequence shown here is derived from an EMBL/GenBank/DDBJ whole genome shotgun (WGS) entry which is preliminary data.</text>
</comment>
<name>A0A8X6M2X2_TRICU</name>
<protein>
    <submittedName>
        <fullName evidence="1">Uncharacterized protein</fullName>
    </submittedName>
</protein>
<proteinExistence type="predicted"/>
<accession>A0A8X6M2X2</accession>
<organism evidence="1 2">
    <name type="scientific">Trichonephila clavata</name>
    <name type="common">Joro spider</name>
    <name type="synonym">Nephila clavata</name>
    <dbReference type="NCBI Taxonomy" id="2740835"/>
    <lineage>
        <taxon>Eukaryota</taxon>
        <taxon>Metazoa</taxon>
        <taxon>Ecdysozoa</taxon>
        <taxon>Arthropoda</taxon>
        <taxon>Chelicerata</taxon>
        <taxon>Arachnida</taxon>
        <taxon>Araneae</taxon>
        <taxon>Araneomorphae</taxon>
        <taxon>Entelegynae</taxon>
        <taxon>Araneoidea</taxon>
        <taxon>Nephilidae</taxon>
        <taxon>Trichonephila</taxon>
    </lineage>
</organism>
<dbReference type="AlphaFoldDB" id="A0A8X6M2X2"/>
<dbReference type="EMBL" id="BMAO01019553">
    <property type="protein sequence ID" value="GFR31270.1"/>
    <property type="molecule type" value="Genomic_DNA"/>
</dbReference>
<evidence type="ECO:0000313" key="2">
    <source>
        <dbReference type="Proteomes" id="UP000887116"/>
    </source>
</evidence>
<reference evidence="1" key="1">
    <citation type="submission" date="2020-07" db="EMBL/GenBank/DDBJ databases">
        <title>Multicomponent nature underlies the extraordinary mechanical properties of spider dragline silk.</title>
        <authorList>
            <person name="Kono N."/>
            <person name="Nakamura H."/>
            <person name="Mori M."/>
            <person name="Yoshida Y."/>
            <person name="Ohtoshi R."/>
            <person name="Malay A.D."/>
            <person name="Moran D.A.P."/>
            <person name="Tomita M."/>
            <person name="Numata K."/>
            <person name="Arakawa K."/>
        </authorList>
    </citation>
    <scope>NUCLEOTIDE SEQUENCE</scope>
</reference>
<evidence type="ECO:0000313" key="1">
    <source>
        <dbReference type="EMBL" id="GFR31270.1"/>
    </source>
</evidence>
<sequence>MLEVARALTEARCRLNHTLMFVAFDHEEN</sequence>
<dbReference type="Proteomes" id="UP000887116">
    <property type="component" value="Unassembled WGS sequence"/>
</dbReference>
<dbReference type="Gene3D" id="3.40.630.10">
    <property type="entry name" value="Zn peptidases"/>
    <property type="match status" value="1"/>
</dbReference>
<dbReference type="SUPFAM" id="SSF53187">
    <property type="entry name" value="Zn-dependent exopeptidases"/>
    <property type="match status" value="1"/>
</dbReference>
<gene>
    <name evidence="1" type="ORF">TNCT_255821</name>
</gene>
<feature type="non-terminal residue" evidence="1">
    <location>
        <position position="29"/>
    </location>
</feature>
<keyword evidence="2" id="KW-1185">Reference proteome</keyword>